<organism evidence="3 4">
    <name type="scientific">Brevundimonas lenta</name>
    <dbReference type="NCBI Taxonomy" id="424796"/>
    <lineage>
        <taxon>Bacteria</taxon>
        <taxon>Pseudomonadati</taxon>
        <taxon>Pseudomonadota</taxon>
        <taxon>Alphaproteobacteria</taxon>
        <taxon>Caulobacterales</taxon>
        <taxon>Caulobacteraceae</taxon>
        <taxon>Brevundimonas</taxon>
    </lineage>
</organism>
<sequence length="463" mass="49670">MTDVVQTEQAAAPAPARRSNAVLAAFSGPCLPLAAFGVALPVTLPEFYATFVGLELGVVAAVFMAVRLIDIVFDPFIGWGMDRTKTKWGRYRPWMALSTPILMLSALMMFVLVQPGAGAAYLFGWLLVLYLGFSVGTLGQLGWASVLAPQYDQRSRVYGWWQVFNIIGVILILILPTVVVKTGIGDYAEGVRIMGWAIMIALPVTIGLAMFVVPEPVNAGAAPHGGPKAYLALFSRKTVRKLLFADLLLGVAPGITGSLLFFFFGQIKGYDHTQASLFMLFYFVAGLVGAPIWAWLATRIGKDKALATASIIFAALYIGATLVPGGNFMITAIVMFIAGLPYAAGLFLLRAMMADAGDEVRLETGVDRTGLMFSILSATTKIGHVVALIPYLILQWVGFRALPGPEGNSEASLLTLQVLFILLPGLLLAAAALVLKGYPLTPARHDEIRRELEARDGVATETA</sequence>
<protein>
    <submittedName>
        <fullName evidence="3">Na+/melibiose symporter-like transporter</fullName>
    </submittedName>
</protein>
<dbReference type="GO" id="GO:0008643">
    <property type="term" value="P:carbohydrate transport"/>
    <property type="evidence" value="ECO:0007669"/>
    <property type="project" value="InterPro"/>
</dbReference>
<feature type="transmembrane region" description="Helical" evidence="2">
    <location>
        <begin position="191"/>
        <end position="213"/>
    </location>
</feature>
<dbReference type="Pfam" id="PF13347">
    <property type="entry name" value="MFS_2"/>
    <property type="match status" value="1"/>
</dbReference>
<keyword evidence="2" id="KW-0812">Transmembrane</keyword>
<name>A0A7W6JD51_9CAUL</name>
<evidence type="ECO:0000256" key="2">
    <source>
        <dbReference type="SAM" id="Phobius"/>
    </source>
</evidence>
<keyword evidence="2" id="KW-0472">Membrane</keyword>
<dbReference type="InterPro" id="IPR039672">
    <property type="entry name" value="MFS_2"/>
</dbReference>
<feature type="transmembrane region" description="Helical" evidence="2">
    <location>
        <begin position="48"/>
        <end position="73"/>
    </location>
</feature>
<dbReference type="Proteomes" id="UP000529946">
    <property type="component" value="Unassembled WGS sequence"/>
</dbReference>
<dbReference type="GO" id="GO:0005886">
    <property type="term" value="C:plasma membrane"/>
    <property type="evidence" value="ECO:0007669"/>
    <property type="project" value="TreeGrafter"/>
</dbReference>
<proteinExistence type="inferred from homology"/>
<feature type="transmembrane region" description="Helical" evidence="2">
    <location>
        <begin position="370"/>
        <end position="394"/>
    </location>
</feature>
<dbReference type="RefSeq" id="WP_183204091.1">
    <property type="nucleotide sequence ID" value="NZ_BAAAER010000001.1"/>
</dbReference>
<feature type="transmembrane region" description="Helical" evidence="2">
    <location>
        <begin position="329"/>
        <end position="349"/>
    </location>
</feature>
<feature type="transmembrane region" description="Helical" evidence="2">
    <location>
        <begin position="242"/>
        <end position="265"/>
    </location>
</feature>
<dbReference type="SUPFAM" id="SSF103473">
    <property type="entry name" value="MFS general substrate transporter"/>
    <property type="match status" value="1"/>
</dbReference>
<keyword evidence="2" id="KW-1133">Transmembrane helix</keyword>
<evidence type="ECO:0000313" key="3">
    <source>
        <dbReference type="EMBL" id="MBB4082945.1"/>
    </source>
</evidence>
<dbReference type="PANTHER" id="PTHR11328">
    <property type="entry name" value="MAJOR FACILITATOR SUPERFAMILY DOMAIN-CONTAINING PROTEIN"/>
    <property type="match status" value="1"/>
</dbReference>
<keyword evidence="4" id="KW-1185">Reference proteome</keyword>
<dbReference type="GO" id="GO:0015293">
    <property type="term" value="F:symporter activity"/>
    <property type="evidence" value="ECO:0007669"/>
    <property type="project" value="InterPro"/>
</dbReference>
<feature type="transmembrane region" description="Helical" evidence="2">
    <location>
        <begin position="414"/>
        <end position="435"/>
    </location>
</feature>
<feature type="transmembrane region" description="Helical" evidence="2">
    <location>
        <begin position="21"/>
        <end position="42"/>
    </location>
</feature>
<feature type="transmembrane region" description="Helical" evidence="2">
    <location>
        <begin position="158"/>
        <end position="179"/>
    </location>
</feature>
<feature type="transmembrane region" description="Helical" evidence="2">
    <location>
        <begin position="94"/>
        <end position="113"/>
    </location>
</feature>
<gene>
    <name evidence="3" type="ORF">GGR12_001811</name>
</gene>
<dbReference type="InterPro" id="IPR036259">
    <property type="entry name" value="MFS_trans_sf"/>
</dbReference>
<dbReference type="EMBL" id="JACIDM010000002">
    <property type="protein sequence ID" value="MBB4082945.1"/>
    <property type="molecule type" value="Genomic_DNA"/>
</dbReference>
<dbReference type="PANTHER" id="PTHR11328:SF24">
    <property type="entry name" value="MAJOR FACILITATOR SUPERFAMILY (MFS) PROFILE DOMAIN-CONTAINING PROTEIN"/>
    <property type="match status" value="1"/>
</dbReference>
<feature type="transmembrane region" description="Helical" evidence="2">
    <location>
        <begin position="305"/>
        <end position="323"/>
    </location>
</feature>
<dbReference type="AlphaFoldDB" id="A0A7W6JD51"/>
<feature type="transmembrane region" description="Helical" evidence="2">
    <location>
        <begin position="119"/>
        <end position="146"/>
    </location>
</feature>
<comment type="caution">
    <text evidence="3">The sequence shown here is derived from an EMBL/GenBank/DDBJ whole genome shotgun (WGS) entry which is preliminary data.</text>
</comment>
<accession>A0A7W6JD51</accession>
<reference evidence="3 4" key="1">
    <citation type="submission" date="2020-08" db="EMBL/GenBank/DDBJ databases">
        <title>Genomic Encyclopedia of Type Strains, Phase IV (KMG-IV): sequencing the most valuable type-strain genomes for metagenomic binning, comparative biology and taxonomic classification.</title>
        <authorList>
            <person name="Goeker M."/>
        </authorList>
    </citation>
    <scope>NUCLEOTIDE SEQUENCE [LARGE SCALE GENOMIC DNA]</scope>
    <source>
        <strain evidence="3 4">DSM 23960</strain>
    </source>
</reference>
<feature type="transmembrane region" description="Helical" evidence="2">
    <location>
        <begin position="277"/>
        <end position="298"/>
    </location>
</feature>
<evidence type="ECO:0000313" key="4">
    <source>
        <dbReference type="Proteomes" id="UP000529946"/>
    </source>
</evidence>
<comment type="similarity">
    <text evidence="1">Belongs to the sodium:galactoside symporter (TC 2.A.2) family.</text>
</comment>
<evidence type="ECO:0000256" key="1">
    <source>
        <dbReference type="ARBA" id="ARBA00009617"/>
    </source>
</evidence>
<dbReference type="Gene3D" id="1.20.1250.20">
    <property type="entry name" value="MFS general substrate transporter like domains"/>
    <property type="match status" value="2"/>
</dbReference>